<evidence type="ECO:0000313" key="3">
    <source>
        <dbReference type="Proteomes" id="UP000830375"/>
    </source>
</evidence>
<evidence type="ECO:0000256" key="1">
    <source>
        <dbReference type="SAM" id="MobiDB-lite"/>
    </source>
</evidence>
<proteinExistence type="predicted"/>
<dbReference type="PANTHER" id="PTHR47331:SF1">
    <property type="entry name" value="GAG-LIKE PROTEIN"/>
    <property type="match status" value="1"/>
</dbReference>
<evidence type="ECO:0000313" key="2">
    <source>
        <dbReference type="EMBL" id="KAI2643790.1"/>
    </source>
</evidence>
<accession>A0ABQ8KZB2</accession>
<comment type="caution">
    <text evidence="2">The sequence shown here is derived from an EMBL/GenBank/DDBJ whole genome shotgun (WGS) entry which is preliminary data.</text>
</comment>
<organism evidence="2 3">
    <name type="scientific">Labeo rohita</name>
    <name type="common">Indian major carp</name>
    <name type="synonym">Cyprinus rohita</name>
    <dbReference type="NCBI Taxonomy" id="84645"/>
    <lineage>
        <taxon>Eukaryota</taxon>
        <taxon>Metazoa</taxon>
        <taxon>Chordata</taxon>
        <taxon>Craniata</taxon>
        <taxon>Vertebrata</taxon>
        <taxon>Euteleostomi</taxon>
        <taxon>Actinopterygii</taxon>
        <taxon>Neopterygii</taxon>
        <taxon>Teleostei</taxon>
        <taxon>Ostariophysi</taxon>
        <taxon>Cypriniformes</taxon>
        <taxon>Cyprinidae</taxon>
        <taxon>Labeoninae</taxon>
        <taxon>Labeonini</taxon>
        <taxon>Labeo</taxon>
    </lineage>
</organism>
<dbReference type="Proteomes" id="UP000830375">
    <property type="component" value="Unassembled WGS sequence"/>
</dbReference>
<dbReference type="PANTHER" id="PTHR47331">
    <property type="entry name" value="PHD-TYPE DOMAIN-CONTAINING PROTEIN"/>
    <property type="match status" value="1"/>
</dbReference>
<dbReference type="EMBL" id="JACTAM010002741">
    <property type="protein sequence ID" value="KAI2643790.1"/>
    <property type="molecule type" value="Genomic_DNA"/>
</dbReference>
<name>A0ABQ8KZB2_LABRO</name>
<sequence>MALSQSGMNKNQKRQQLEDEMEKIKAQCDRSELSVEELKKKRWLMAELEIIRLSQEKMFPDELASLKRGESIKRSSHIYGLCTILEDVLRVGEQLSRASIPEESKHPVILAKFSHIADILLPHIHQEVGHSAANCTRNIRLLR</sequence>
<protein>
    <submittedName>
        <fullName evidence="2">Uncharacterized protein</fullName>
    </submittedName>
</protein>
<feature type="region of interest" description="Disordered" evidence="1">
    <location>
        <begin position="1"/>
        <end position="25"/>
    </location>
</feature>
<reference evidence="2 3" key="1">
    <citation type="submission" date="2022-01" db="EMBL/GenBank/DDBJ databases">
        <title>A high-quality chromosome-level genome assembly of rohu carp, Labeo rohita.</title>
        <authorList>
            <person name="Arick M.A. II"/>
            <person name="Hsu C.-Y."/>
            <person name="Magbanua Z."/>
            <person name="Pechanova O."/>
            <person name="Grover C."/>
            <person name="Miller E."/>
            <person name="Thrash A."/>
            <person name="Ezzel L."/>
            <person name="Alam S."/>
            <person name="Benzie J."/>
            <person name="Hamilton M."/>
            <person name="Karsi A."/>
            <person name="Lawrence M.L."/>
            <person name="Peterson D.G."/>
        </authorList>
    </citation>
    <scope>NUCLEOTIDE SEQUENCE [LARGE SCALE GENOMIC DNA]</scope>
    <source>
        <strain evidence="3">BAU-BD-2019</strain>
        <tissue evidence="2">Blood</tissue>
    </source>
</reference>
<feature type="compositionally biased region" description="Polar residues" evidence="1">
    <location>
        <begin position="1"/>
        <end position="10"/>
    </location>
</feature>
<keyword evidence="3" id="KW-1185">Reference proteome</keyword>
<gene>
    <name evidence="2" type="ORF">H4Q32_024515</name>
</gene>